<evidence type="ECO:0000313" key="2">
    <source>
        <dbReference type="Proteomes" id="UP001157502"/>
    </source>
</evidence>
<accession>A0ACC2HES3</accession>
<protein>
    <submittedName>
        <fullName evidence="1">Uncharacterized protein</fullName>
    </submittedName>
</protein>
<organism evidence="1 2">
    <name type="scientific">Dallia pectoralis</name>
    <name type="common">Alaska blackfish</name>
    <dbReference type="NCBI Taxonomy" id="75939"/>
    <lineage>
        <taxon>Eukaryota</taxon>
        <taxon>Metazoa</taxon>
        <taxon>Chordata</taxon>
        <taxon>Craniata</taxon>
        <taxon>Vertebrata</taxon>
        <taxon>Euteleostomi</taxon>
        <taxon>Actinopterygii</taxon>
        <taxon>Neopterygii</taxon>
        <taxon>Teleostei</taxon>
        <taxon>Protacanthopterygii</taxon>
        <taxon>Esociformes</taxon>
        <taxon>Umbridae</taxon>
        <taxon>Dallia</taxon>
    </lineage>
</organism>
<keyword evidence="2" id="KW-1185">Reference proteome</keyword>
<name>A0ACC2HES3_DALPE</name>
<reference evidence="1" key="1">
    <citation type="submission" date="2021-05" db="EMBL/GenBank/DDBJ databases">
        <authorList>
            <person name="Pan Q."/>
            <person name="Jouanno E."/>
            <person name="Zahm M."/>
            <person name="Klopp C."/>
            <person name="Cabau C."/>
            <person name="Louis A."/>
            <person name="Berthelot C."/>
            <person name="Parey E."/>
            <person name="Roest Crollius H."/>
            <person name="Montfort J."/>
            <person name="Robinson-Rechavi M."/>
            <person name="Bouchez O."/>
            <person name="Lampietro C."/>
            <person name="Lopez Roques C."/>
            <person name="Donnadieu C."/>
            <person name="Postlethwait J."/>
            <person name="Bobe J."/>
            <person name="Dillon D."/>
            <person name="Chandos A."/>
            <person name="von Hippel F."/>
            <person name="Guiguen Y."/>
        </authorList>
    </citation>
    <scope>NUCLEOTIDE SEQUENCE</scope>
    <source>
        <strain evidence="1">YG-Jan2019</strain>
    </source>
</reference>
<gene>
    <name evidence="1" type="ORF">DPEC_G00035560</name>
</gene>
<sequence length="210" mass="24166">MENAIKTTELSFVFGTPCILESSLCESSAQKSKQQMSFSLKQRLKRSRRSFTSPASVVKRLKIGEDDDQQSSRATPERGTETVTQMNIENRNDILHTENRRAEVPGSISETAQPTDELELRDQLKKEVKERTETLRRLKMVKMYRSKNDLTQLRVLIDKWRRCSQAALYDLQSDLPVDGKKTSMSQLIDLFGLEDSILHFDRTEEDFTSA</sequence>
<proteinExistence type="predicted"/>
<evidence type="ECO:0000313" key="1">
    <source>
        <dbReference type="EMBL" id="KAJ8013988.1"/>
    </source>
</evidence>
<dbReference type="EMBL" id="CM055730">
    <property type="protein sequence ID" value="KAJ8013988.1"/>
    <property type="molecule type" value="Genomic_DNA"/>
</dbReference>
<comment type="caution">
    <text evidence="1">The sequence shown here is derived from an EMBL/GenBank/DDBJ whole genome shotgun (WGS) entry which is preliminary data.</text>
</comment>
<dbReference type="Proteomes" id="UP001157502">
    <property type="component" value="Chromosome 3"/>
</dbReference>